<evidence type="ECO:0000313" key="3">
    <source>
        <dbReference type="Proteomes" id="UP000291343"/>
    </source>
</evidence>
<accession>A0A482X8C4</accession>
<dbReference type="CDD" id="cd06257">
    <property type="entry name" value="DnaJ"/>
    <property type="match status" value="1"/>
</dbReference>
<dbReference type="GO" id="GO:0005829">
    <property type="term" value="C:cytosol"/>
    <property type="evidence" value="ECO:0007669"/>
    <property type="project" value="TreeGrafter"/>
</dbReference>
<reference evidence="2 3" key="1">
    <citation type="journal article" date="2017" name="Gigascience">
        <title>Genome sequence of the small brown planthopper, Laodelphax striatellus.</title>
        <authorList>
            <person name="Zhu J."/>
            <person name="Jiang F."/>
            <person name="Wang X."/>
            <person name="Yang P."/>
            <person name="Bao Y."/>
            <person name="Zhao W."/>
            <person name="Wang W."/>
            <person name="Lu H."/>
            <person name="Wang Q."/>
            <person name="Cui N."/>
            <person name="Li J."/>
            <person name="Chen X."/>
            <person name="Luo L."/>
            <person name="Yu J."/>
            <person name="Kang L."/>
            <person name="Cui F."/>
        </authorList>
    </citation>
    <scope>NUCLEOTIDE SEQUENCE [LARGE SCALE GENOMIC DNA]</scope>
    <source>
        <strain evidence="2">Lst14</strain>
    </source>
</reference>
<dbReference type="GO" id="GO:0051083">
    <property type="term" value="P:'de novo' cotranslational protein folding"/>
    <property type="evidence" value="ECO:0007669"/>
    <property type="project" value="InterPro"/>
</dbReference>
<dbReference type="Pfam" id="PF21884">
    <property type="entry name" value="ZUO1-like_ZHD"/>
    <property type="match status" value="1"/>
</dbReference>
<dbReference type="InParanoid" id="A0A482X8C4"/>
<dbReference type="Pfam" id="PF00226">
    <property type="entry name" value="DnaJ"/>
    <property type="match status" value="1"/>
</dbReference>
<dbReference type="InterPro" id="IPR036869">
    <property type="entry name" value="J_dom_sf"/>
</dbReference>
<keyword evidence="3" id="KW-1185">Reference proteome</keyword>
<dbReference type="AlphaFoldDB" id="A0A482X8C4"/>
<dbReference type="InterPro" id="IPR018253">
    <property type="entry name" value="DnaJ_domain_CS"/>
</dbReference>
<dbReference type="EMBL" id="QKKF02016021">
    <property type="protein sequence ID" value="RZF41932.1"/>
    <property type="molecule type" value="Genomic_DNA"/>
</dbReference>
<gene>
    <name evidence="2" type="ORF">LSTR_LSTR017197</name>
</gene>
<dbReference type="Proteomes" id="UP000291343">
    <property type="component" value="Unassembled WGS sequence"/>
</dbReference>
<dbReference type="InterPro" id="IPR044634">
    <property type="entry name" value="Zuotin/DnaJC2"/>
</dbReference>
<feature type="domain" description="J" evidence="1">
    <location>
        <begin position="16"/>
        <end position="88"/>
    </location>
</feature>
<dbReference type="Gene3D" id="1.10.287.110">
    <property type="entry name" value="DnaJ domain"/>
    <property type="match status" value="1"/>
</dbReference>
<dbReference type="SMR" id="A0A482X8C4"/>
<dbReference type="PROSITE" id="PS00636">
    <property type="entry name" value="DNAJ_1"/>
    <property type="match status" value="1"/>
</dbReference>
<dbReference type="PANTHER" id="PTHR43999">
    <property type="entry name" value="DNAJ HOMOLOG SUBFAMILY C MEMBER 2"/>
    <property type="match status" value="1"/>
</dbReference>
<dbReference type="GO" id="GO:0043022">
    <property type="term" value="F:ribosome binding"/>
    <property type="evidence" value="ECO:0007669"/>
    <property type="project" value="InterPro"/>
</dbReference>
<name>A0A482X8C4_LAOST</name>
<proteinExistence type="predicted"/>
<dbReference type="OrthoDB" id="1690618at2759"/>
<comment type="caution">
    <text evidence="2">The sequence shown here is derived from an EMBL/GenBank/DDBJ whole genome shotgun (WGS) entry which is preliminary data.</text>
</comment>
<dbReference type="GO" id="GO:0030544">
    <property type="term" value="F:Hsp70 protein binding"/>
    <property type="evidence" value="ECO:0007669"/>
    <property type="project" value="InterPro"/>
</dbReference>
<dbReference type="InterPro" id="IPR001623">
    <property type="entry name" value="DnaJ_domain"/>
</dbReference>
<dbReference type="PROSITE" id="PS50076">
    <property type="entry name" value="DNAJ_2"/>
    <property type="match status" value="1"/>
</dbReference>
<sequence length="219" mass="26719">MNYLRSLDPKEWKKQDHYKVLGLENLRWKATESDIKKCYRRKVLRHHPDKRKAQGEEVREDDDYFTCITKAWETLGDKLKRRSYDSVDPHFDDNVPSNNEYNKAHFYKVFGEVFETNAQWSEKTPVPKLGNAKSTREQVDRFYTFWYNFESWREYSYLDEEEKEKGQDREERKWIEKQNKAVRAKRKKEEMVRIRGLVDLAYSIDPRIAKFKQEDKDKK</sequence>
<evidence type="ECO:0000259" key="1">
    <source>
        <dbReference type="PROSITE" id="PS50076"/>
    </source>
</evidence>
<organism evidence="2 3">
    <name type="scientific">Laodelphax striatellus</name>
    <name type="common">Small brown planthopper</name>
    <name type="synonym">Delphax striatella</name>
    <dbReference type="NCBI Taxonomy" id="195883"/>
    <lineage>
        <taxon>Eukaryota</taxon>
        <taxon>Metazoa</taxon>
        <taxon>Ecdysozoa</taxon>
        <taxon>Arthropoda</taxon>
        <taxon>Hexapoda</taxon>
        <taxon>Insecta</taxon>
        <taxon>Pterygota</taxon>
        <taxon>Neoptera</taxon>
        <taxon>Paraneoptera</taxon>
        <taxon>Hemiptera</taxon>
        <taxon>Auchenorrhyncha</taxon>
        <taxon>Fulgoroidea</taxon>
        <taxon>Delphacidae</taxon>
        <taxon>Criomorphinae</taxon>
        <taxon>Laodelphax</taxon>
    </lineage>
</organism>
<dbReference type="SMART" id="SM00271">
    <property type="entry name" value="DnaJ"/>
    <property type="match status" value="1"/>
</dbReference>
<dbReference type="InterPro" id="IPR054076">
    <property type="entry name" value="ZUO1-like_ZHD"/>
</dbReference>
<dbReference type="PANTHER" id="PTHR43999:SF1">
    <property type="entry name" value="DNAJ HOMOLOG SUBFAMILY C MEMBER 2"/>
    <property type="match status" value="1"/>
</dbReference>
<dbReference type="PRINTS" id="PR00625">
    <property type="entry name" value="JDOMAIN"/>
</dbReference>
<dbReference type="STRING" id="195883.A0A482X8C4"/>
<dbReference type="GO" id="GO:0006450">
    <property type="term" value="P:regulation of translational fidelity"/>
    <property type="evidence" value="ECO:0007669"/>
    <property type="project" value="InterPro"/>
</dbReference>
<dbReference type="SUPFAM" id="SSF46565">
    <property type="entry name" value="Chaperone J-domain"/>
    <property type="match status" value="1"/>
</dbReference>
<protein>
    <recommendedName>
        <fullName evidence="1">J domain-containing protein</fullName>
    </recommendedName>
</protein>
<feature type="non-terminal residue" evidence="2">
    <location>
        <position position="219"/>
    </location>
</feature>
<evidence type="ECO:0000313" key="2">
    <source>
        <dbReference type="EMBL" id="RZF41932.1"/>
    </source>
</evidence>